<dbReference type="CDD" id="cd22160">
    <property type="entry name" value="F-box_AtFBL13-like"/>
    <property type="match status" value="1"/>
</dbReference>
<dbReference type="InterPro" id="IPR053197">
    <property type="entry name" value="F-box_SCFL_complex_component"/>
</dbReference>
<dbReference type="PROSITE" id="PS50181">
    <property type="entry name" value="FBOX"/>
    <property type="match status" value="1"/>
</dbReference>
<keyword evidence="3" id="KW-1185">Reference proteome</keyword>
<dbReference type="EMBL" id="JACEFO010001972">
    <property type="protein sequence ID" value="KAF8690522.1"/>
    <property type="molecule type" value="Genomic_DNA"/>
</dbReference>
<dbReference type="SUPFAM" id="SSF52047">
    <property type="entry name" value="RNI-like"/>
    <property type="match status" value="1"/>
</dbReference>
<dbReference type="InterPro" id="IPR053781">
    <property type="entry name" value="F-box_AtFBL13-like"/>
</dbReference>
<dbReference type="OrthoDB" id="644676at2759"/>
<proteinExistence type="predicted"/>
<comment type="caution">
    <text evidence="2">The sequence shown here is derived from an EMBL/GenBank/DDBJ whole genome shotgun (WGS) entry which is preliminary data.</text>
</comment>
<evidence type="ECO:0000259" key="1">
    <source>
        <dbReference type="PROSITE" id="PS50181"/>
    </source>
</evidence>
<name>A0A835BD49_9POAL</name>
<dbReference type="InterPro" id="IPR001810">
    <property type="entry name" value="F-box_dom"/>
</dbReference>
<feature type="domain" description="F-box" evidence="1">
    <location>
        <begin position="21"/>
        <end position="66"/>
    </location>
</feature>
<evidence type="ECO:0000313" key="3">
    <source>
        <dbReference type="Proteomes" id="UP000636709"/>
    </source>
</evidence>
<dbReference type="InterPro" id="IPR036047">
    <property type="entry name" value="F-box-like_dom_sf"/>
</dbReference>
<gene>
    <name evidence="2" type="ORF">HU200_040883</name>
</gene>
<accession>A0A835BD49</accession>
<dbReference type="SUPFAM" id="SSF81383">
    <property type="entry name" value="F-box domain"/>
    <property type="match status" value="1"/>
</dbReference>
<protein>
    <recommendedName>
        <fullName evidence="1">F-box domain-containing protein</fullName>
    </recommendedName>
</protein>
<dbReference type="SMART" id="SM00256">
    <property type="entry name" value="FBOX"/>
    <property type="match status" value="1"/>
</dbReference>
<dbReference type="Pfam" id="PF00646">
    <property type="entry name" value="F-box"/>
    <property type="match status" value="1"/>
</dbReference>
<dbReference type="Gene3D" id="1.20.1280.50">
    <property type="match status" value="1"/>
</dbReference>
<dbReference type="Proteomes" id="UP000636709">
    <property type="component" value="Unassembled WGS sequence"/>
</dbReference>
<dbReference type="InterPro" id="IPR032675">
    <property type="entry name" value="LRR_dom_sf"/>
</dbReference>
<reference evidence="2" key="1">
    <citation type="submission" date="2020-07" db="EMBL/GenBank/DDBJ databases">
        <title>Genome sequence and genetic diversity analysis of an under-domesticated orphan crop, white fonio (Digitaria exilis).</title>
        <authorList>
            <person name="Bennetzen J.L."/>
            <person name="Chen S."/>
            <person name="Ma X."/>
            <person name="Wang X."/>
            <person name="Yssel A.E.J."/>
            <person name="Chaluvadi S.R."/>
            <person name="Johnson M."/>
            <person name="Gangashetty P."/>
            <person name="Hamidou F."/>
            <person name="Sanogo M.D."/>
            <person name="Zwaenepoel A."/>
            <person name="Wallace J."/>
            <person name="Van De Peer Y."/>
            <person name="Van Deynze A."/>
        </authorList>
    </citation>
    <scope>NUCLEOTIDE SEQUENCE</scope>
    <source>
        <tissue evidence="2">Leaves</tissue>
    </source>
</reference>
<dbReference type="Gene3D" id="3.80.10.10">
    <property type="entry name" value="Ribonuclease Inhibitor"/>
    <property type="match status" value="1"/>
</dbReference>
<dbReference type="PANTHER" id="PTHR34223:SF70">
    <property type="entry name" value="F-BOX DOMAIN-CONTAINING PROTEIN"/>
    <property type="match status" value="1"/>
</dbReference>
<dbReference type="AlphaFoldDB" id="A0A835BD49"/>
<organism evidence="2 3">
    <name type="scientific">Digitaria exilis</name>
    <dbReference type="NCBI Taxonomy" id="1010633"/>
    <lineage>
        <taxon>Eukaryota</taxon>
        <taxon>Viridiplantae</taxon>
        <taxon>Streptophyta</taxon>
        <taxon>Embryophyta</taxon>
        <taxon>Tracheophyta</taxon>
        <taxon>Spermatophyta</taxon>
        <taxon>Magnoliopsida</taxon>
        <taxon>Liliopsida</taxon>
        <taxon>Poales</taxon>
        <taxon>Poaceae</taxon>
        <taxon>PACMAD clade</taxon>
        <taxon>Panicoideae</taxon>
        <taxon>Panicodae</taxon>
        <taxon>Paniceae</taxon>
        <taxon>Anthephorinae</taxon>
        <taxon>Digitaria</taxon>
    </lineage>
</organism>
<dbReference type="PANTHER" id="PTHR34223">
    <property type="entry name" value="OS11G0201299 PROTEIN"/>
    <property type="match status" value="1"/>
</dbReference>
<sequence>MQPELMAKRTKASSPDVVAAVDRLSNLPDGLIHTVMSFLPAPEVVRTCVLSQRWRSLWRSAPYINIDAQDFGISTINRRDDALEKWARFEDFATNLLLFRDNTSPVGEFRLQCHSLAYNQRHVNRWVLRGIKYCPSVLNISVLKFPRFKLPPVVASNFCHLKKLHLDELDLGSHFAGLLCSACPVMEDLELRHCEFNGNSSQGITSPTLQKLVLEYCGNYTGYPFAITVPSLVYLCLKYGCYRAGISCKMDSLVTAKIYVSENDTLPQQNQRELLCSLCNVTNLELGENFGVEVHLLENHPVLLLYVPYS</sequence>
<evidence type="ECO:0000313" key="2">
    <source>
        <dbReference type="EMBL" id="KAF8690522.1"/>
    </source>
</evidence>